<dbReference type="AlphaFoldDB" id="X0WJF4"/>
<dbReference type="Pfam" id="PF19662">
    <property type="entry name" value="DUF6165"/>
    <property type="match status" value="1"/>
</dbReference>
<proteinExistence type="predicted"/>
<evidence type="ECO:0000313" key="1">
    <source>
        <dbReference type="EMBL" id="GAG31084.1"/>
    </source>
</evidence>
<accession>X0WJF4</accession>
<dbReference type="InterPro" id="IPR046163">
    <property type="entry name" value="DUF6165"/>
</dbReference>
<reference evidence="1" key="1">
    <citation type="journal article" date="2014" name="Front. Microbiol.">
        <title>High frequency of phylogenetically diverse reductive dehalogenase-homologous genes in deep subseafloor sedimentary metagenomes.</title>
        <authorList>
            <person name="Kawai M."/>
            <person name="Futagami T."/>
            <person name="Toyoda A."/>
            <person name="Takaki Y."/>
            <person name="Nishi S."/>
            <person name="Hori S."/>
            <person name="Arai W."/>
            <person name="Tsubouchi T."/>
            <person name="Morono Y."/>
            <person name="Uchiyama I."/>
            <person name="Ito T."/>
            <person name="Fujiyama A."/>
            <person name="Inagaki F."/>
            <person name="Takami H."/>
        </authorList>
    </citation>
    <scope>NUCLEOTIDE SEQUENCE</scope>
    <source>
        <strain evidence="1">Expedition CK06-06</strain>
    </source>
</reference>
<comment type="caution">
    <text evidence="1">The sequence shown here is derived from an EMBL/GenBank/DDBJ whole genome shotgun (WGS) entry which is preliminary data.</text>
</comment>
<sequence length="135" mass="15368">MPDRPETVRVEISPGELIDKITILEIKEQRIVDGAKRQNVAAELATLCGARDRAVPASDALARLAEELRRVNATLWETEDAVRDCERRADFGPRFVELARSIYQDNDRRAAVKRQINELMGSRLIEEKSYEPYGD</sequence>
<dbReference type="EMBL" id="BARS01042649">
    <property type="protein sequence ID" value="GAG31084.1"/>
    <property type="molecule type" value="Genomic_DNA"/>
</dbReference>
<name>X0WJF4_9ZZZZ</name>
<gene>
    <name evidence="1" type="ORF">S01H1_64688</name>
</gene>
<organism evidence="1">
    <name type="scientific">marine sediment metagenome</name>
    <dbReference type="NCBI Taxonomy" id="412755"/>
    <lineage>
        <taxon>unclassified sequences</taxon>
        <taxon>metagenomes</taxon>
        <taxon>ecological metagenomes</taxon>
    </lineage>
</organism>
<protein>
    <submittedName>
        <fullName evidence="1">Uncharacterized protein</fullName>
    </submittedName>
</protein>